<dbReference type="Gene3D" id="3.40.309.10">
    <property type="entry name" value="Aldehyde Dehydrogenase, Chain A, domain 2"/>
    <property type="match status" value="2"/>
</dbReference>
<dbReference type="FunFam" id="3.40.605.10:FF:000050">
    <property type="entry name" value="Aldehyde dehydrogenase, mitochondrial"/>
    <property type="match status" value="2"/>
</dbReference>
<feature type="domain" description="Aldehyde dehydrogenase" evidence="6">
    <location>
        <begin position="21"/>
        <end position="483"/>
    </location>
</feature>
<dbReference type="FunFam" id="3.40.309.10:FF:000001">
    <property type="entry name" value="Mitochondrial aldehyde dehydrogenase 2"/>
    <property type="match status" value="2"/>
</dbReference>
<proteinExistence type="inferred from homology"/>
<protein>
    <recommendedName>
        <fullName evidence="6">Aldehyde dehydrogenase domain-containing protein</fullName>
    </recommendedName>
</protein>
<dbReference type="InterPro" id="IPR029510">
    <property type="entry name" value="Ald_DH_CS_GLU"/>
</dbReference>
<dbReference type="InterPro" id="IPR016163">
    <property type="entry name" value="Ald_DH_C"/>
</dbReference>
<dbReference type="EMBL" id="CALNXJ010000002">
    <property type="protein sequence ID" value="CAH3034153.1"/>
    <property type="molecule type" value="Genomic_DNA"/>
</dbReference>
<keyword evidence="5" id="KW-0812">Transmembrane</keyword>
<comment type="similarity">
    <text evidence="1 4">Belongs to the aldehyde dehydrogenase family.</text>
</comment>
<dbReference type="AlphaFoldDB" id="A0AAU9VRI7"/>
<feature type="active site" evidence="3">
    <location>
        <position position="776"/>
    </location>
</feature>
<evidence type="ECO:0000256" key="4">
    <source>
        <dbReference type="RuleBase" id="RU003345"/>
    </source>
</evidence>
<dbReference type="InterPro" id="IPR016160">
    <property type="entry name" value="Ald_DH_CS_CYS"/>
</dbReference>
<dbReference type="InterPro" id="IPR016161">
    <property type="entry name" value="Ald_DH/histidinol_DH"/>
</dbReference>
<dbReference type="PROSITE" id="PS00070">
    <property type="entry name" value="ALDEHYDE_DEHYDR_CYS"/>
    <property type="match status" value="2"/>
</dbReference>
<dbReference type="CDD" id="cd07141">
    <property type="entry name" value="ALDH_F1AB_F2_RALDH1"/>
    <property type="match status" value="2"/>
</dbReference>
<dbReference type="InterPro" id="IPR015590">
    <property type="entry name" value="Aldehyde_DH_dom"/>
</dbReference>
<accession>A0AAU9VRI7</accession>
<feature type="active site" evidence="3">
    <location>
        <position position="260"/>
    </location>
</feature>
<gene>
    <name evidence="7" type="ORF">PMEA_00010499</name>
</gene>
<sequence length="1008" mass="110357">MPQAIRNPEIKFTKLFINNEYVDSVSKKTFATIDPVTEEKICEVAEGEKADVDKAVKAAMEAFKLGSPWRTMDASQRGKLLYKVADLIERDLDYLASLETRDSGKLFTDSVDDMDLTVKCFRYYAGWADKITGKTISSDGPYFVYTRHEPVGVVGAIVPWNFPLNMACLKLAPALACGNVVVLKPAEQTPLTALYVGSLFKEAGFPPGVVNIISGYGPTAGAAISEHMEVNKVSFTGSTEVGRIIQAAAAKSNLKRVTLELGGKSPNIVFADSDVDYAVEQAHSALFFNQGQCCSAGSRTFVQDTIYDEFVKKSVERAKKRSVGDPFDDVIEQGPQVDGEQFNKILDLIESGKKEGAKLECGGARHGDKGYFIQPTVFSDVKDHMRIAKEEIFGPVQQIIKFSDINEVIERANKTTYGLAAAVFTKDIDKATTISHSLQAGTVWVNCYECGAPQAPFGGFKMSGFGREGGEYGLLPYLEVKTVSCTIKKQYLIRIMFFFSFCFFALSTPSFFSYLKMPKPIRNPEIKFKKLFINNEYVDSVSGKTFPTLNPVTEEKICEVAEGDKADIDKAVKAATEAFKLGSPWRTMDASKRGQLLYKMADLIERDLDYLASLETIDSGKLFADSVDDMEFTVKCFRYYAGWADKITGKTISSDGPYFVYTRHEPVGVVGAIVPWNFPLNIACLKLSAALACGNVVVVKPAEQTPLTALYVGSLFKEAGFPPGVVNIISGYGPTAGAAISEHMDINKVSFTGSTEVGRLIQAAAANSNLKRVTLELGGKSPNIVFADTESIDVAVEQAHSALFFNQGQCCSAGSRTFVQDTIYDEFVKKSVERAQNRTVGDPFGGEIQQGPQIDKEQFDKILDLIASGKKEGAKLECGGARHGDKGYFIQPTVFSNVKDHMRIAKEEIFGPVQQIIKFSDVNEVIERANNTTYGLAAAVFTKDIDKATTLSHSLQAGTVWVNCYDCGAPQAPFGGFKMSGFGREWGEYGLLPFLEVKTVSIGCYFFQ</sequence>
<dbReference type="InterPro" id="IPR016162">
    <property type="entry name" value="Ald_DH_N"/>
</dbReference>
<dbReference type="Pfam" id="PF00171">
    <property type="entry name" value="Aldedh"/>
    <property type="match status" value="2"/>
</dbReference>
<evidence type="ECO:0000256" key="5">
    <source>
        <dbReference type="SAM" id="Phobius"/>
    </source>
</evidence>
<evidence type="ECO:0000313" key="8">
    <source>
        <dbReference type="Proteomes" id="UP001159428"/>
    </source>
</evidence>
<keyword evidence="2 4" id="KW-0560">Oxidoreductase</keyword>
<reference evidence="7 8" key="1">
    <citation type="submission" date="2022-05" db="EMBL/GenBank/DDBJ databases">
        <authorList>
            <consortium name="Genoscope - CEA"/>
            <person name="William W."/>
        </authorList>
    </citation>
    <scope>NUCLEOTIDE SEQUENCE [LARGE SCALE GENOMIC DNA]</scope>
</reference>
<dbReference type="SUPFAM" id="SSF53720">
    <property type="entry name" value="ALDH-like"/>
    <property type="match status" value="2"/>
</dbReference>
<keyword evidence="8" id="KW-1185">Reference proteome</keyword>
<dbReference type="PANTHER" id="PTHR11699">
    <property type="entry name" value="ALDEHYDE DEHYDROGENASE-RELATED"/>
    <property type="match status" value="1"/>
</dbReference>
<name>A0AAU9VRI7_9CNID</name>
<evidence type="ECO:0000256" key="1">
    <source>
        <dbReference type="ARBA" id="ARBA00009986"/>
    </source>
</evidence>
<evidence type="ECO:0000256" key="3">
    <source>
        <dbReference type="PROSITE-ProRule" id="PRU10007"/>
    </source>
</evidence>
<feature type="domain" description="Aldehyde dehydrogenase" evidence="6">
    <location>
        <begin position="537"/>
        <end position="1000"/>
    </location>
</feature>
<keyword evidence="5" id="KW-0472">Membrane</keyword>
<dbReference type="PROSITE" id="PS00687">
    <property type="entry name" value="ALDEHYDE_DEHYDR_GLU"/>
    <property type="match status" value="2"/>
</dbReference>
<dbReference type="GO" id="GO:0016620">
    <property type="term" value="F:oxidoreductase activity, acting on the aldehyde or oxo group of donors, NAD or NADP as acceptor"/>
    <property type="evidence" value="ECO:0007669"/>
    <property type="project" value="InterPro"/>
</dbReference>
<evidence type="ECO:0000259" key="6">
    <source>
        <dbReference type="Pfam" id="PF00171"/>
    </source>
</evidence>
<dbReference type="Proteomes" id="UP001159428">
    <property type="component" value="Unassembled WGS sequence"/>
</dbReference>
<comment type="caution">
    <text evidence="7">The sequence shown here is derived from an EMBL/GenBank/DDBJ whole genome shotgun (WGS) entry which is preliminary data.</text>
</comment>
<organism evidence="7 8">
    <name type="scientific">Pocillopora meandrina</name>
    <dbReference type="NCBI Taxonomy" id="46732"/>
    <lineage>
        <taxon>Eukaryota</taxon>
        <taxon>Metazoa</taxon>
        <taxon>Cnidaria</taxon>
        <taxon>Anthozoa</taxon>
        <taxon>Hexacorallia</taxon>
        <taxon>Scleractinia</taxon>
        <taxon>Astrocoeniina</taxon>
        <taxon>Pocilloporidae</taxon>
        <taxon>Pocillopora</taxon>
    </lineage>
</organism>
<feature type="transmembrane region" description="Helical" evidence="5">
    <location>
        <begin position="491"/>
        <end position="515"/>
    </location>
</feature>
<keyword evidence="5" id="KW-1133">Transmembrane helix</keyword>
<evidence type="ECO:0000256" key="2">
    <source>
        <dbReference type="ARBA" id="ARBA00023002"/>
    </source>
</evidence>
<evidence type="ECO:0000313" key="7">
    <source>
        <dbReference type="EMBL" id="CAH3034153.1"/>
    </source>
</evidence>
<dbReference type="FunFam" id="3.40.605.10:FF:000026">
    <property type="entry name" value="Aldehyde dehydrogenase, putative"/>
    <property type="match status" value="2"/>
</dbReference>
<dbReference type="Gene3D" id="3.40.605.10">
    <property type="entry name" value="Aldehyde Dehydrogenase, Chain A, domain 1"/>
    <property type="match status" value="2"/>
</dbReference>